<name>A0A1I3MU95_9BACT</name>
<dbReference type="Gene3D" id="1.10.3210.10">
    <property type="entry name" value="Hypothetical protein af1432"/>
    <property type="match status" value="1"/>
</dbReference>
<dbReference type="InterPro" id="IPR014408">
    <property type="entry name" value="dGMP_Pdiesterase_EAL/HD-GYP"/>
</dbReference>
<accession>A0A1I3MU95</accession>
<organism evidence="2 3">
    <name type="scientific">Desulfomicrobium apsheronum</name>
    <dbReference type="NCBI Taxonomy" id="52560"/>
    <lineage>
        <taxon>Bacteria</taxon>
        <taxon>Pseudomonadati</taxon>
        <taxon>Thermodesulfobacteriota</taxon>
        <taxon>Desulfovibrionia</taxon>
        <taxon>Desulfovibrionales</taxon>
        <taxon>Desulfomicrobiaceae</taxon>
        <taxon>Desulfomicrobium</taxon>
    </lineage>
</organism>
<dbReference type="SUPFAM" id="SSF141868">
    <property type="entry name" value="EAL domain-like"/>
    <property type="match status" value="1"/>
</dbReference>
<feature type="domain" description="HDOD" evidence="1">
    <location>
        <begin position="208"/>
        <end position="406"/>
    </location>
</feature>
<dbReference type="InterPro" id="IPR052340">
    <property type="entry name" value="RNase_Y/CdgJ"/>
</dbReference>
<dbReference type="OrthoDB" id="9804751at2"/>
<proteinExistence type="predicted"/>
<dbReference type="SUPFAM" id="SSF109604">
    <property type="entry name" value="HD-domain/PDEase-like"/>
    <property type="match status" value="1"/>
</dbReference>
<dbReference type="PROSITE" id="PS51833">
    <property type="entry name" value="HDOD"/>
    <property type="match status" value="1"/>
</dbReference>
<dbReference type="PANTHER" id="PTHR33525:SF4">
    <property type="entry name" value="CYCLIC DI-GMP PHOSPHODIESTERASE CDGJ"/>
    <property type="match status" value="1"/>
</dbReference>
<dbReference type="RefSeq" id="WP_092372177.1">
    <property type="nucleotide sequence ID" value="NZ_FORX01000001.1"/>
</dbReference>
<dbReference type="AlphaFoldDB" id="A0A1I3MU95"/>
<sequence length="413" mass="46661">MEETYPEQLYDKFFVARQPIFTARMQIWGYELLFRHGENIQEAVFADGDQATTQIIADGYNLAVQGLRQGARALVNFPRSVLLGEAPYVLPADQCVVEILETVLPEAEVICACRELKRRGYMLALDDFEGGPGLEPLCEIVDIIKVDVLGKTPAQVEAIAKGVKKFDALLLAEKVENHDVFKVCRKLGFTYFQGFFFNRPELIPGRKLSASQINKVKLLKELSAPDVDTSRLVEIIQTDLSISYRLLRYINSAFFGLQVKITSIPRAVTMLGSRNLRQWLQVVVLSDVGTEDKAHELVRISVQRARFLHLLAMSRPTVFDRDGMFFLGFFSLLDAILDQSMDLVLEEIPLDPAIKRALTDPDDTNAVWIALLDEIDRCNWKRLNRKAEQLGVPITLVNRLSAEASIWAVWVTS</sequence>
<dbReference type="Gene3D" id="3.20.20.450">
    <property type="entry name" value="EAL domain"/>
    <property type="match status" value="1"/>
</dbReference>
<dbReference type="InterPro" id="IPR001633">
    <property type="entry name" value="EAL_dom"/>
</dbReference>
<evidence type="ECO:0000313" key="2">
    <source>
        <dbReference type="EMBL" id="SFJ00512.1"/>
    </source>
</evidence>
<dbReference type="Pfam" id="PF00563">
    <property type="entry name" value="EAL"/>
    <property type="match status" value="1"/>
</dbReference>
<evidence type="ECO:0000313" key="3">
    <source>
        <dbReference type="Proteomes" id="UP000198635"/>
    </source>
</evidence>
<evidence type="ECO:0000259" key="1">
    <source>
        <dbReference type="PROSITE" id="PS51833"/>
    </source>
</evidence>
<dbReference type="InterPro" id="IPR013976">
    <property type="entry name" value="HDOD"/>
</dbReference>
<reference evidence="3" key="1">
    <citation type="submission" date="2016-10" db="EMBL/GenBank/DDBJ databases">
        <authorList>
            <person name="Varghese N."/>
            <person name="Submissions S."/>
        </authorList>
    </citation>
    <scope>NUCLEOTIDE SEQUENCE [LARGE SCALE GENOMIC DNA]</scope>
    <source>
        <strain evidence="3">DSM 5918</strain>
    </source>
</reference>
<dbReference type="PIRSF" id="PIRSF003180">
    <property type="entry name" value="DiGMPpdiest_YuxH"/>
    <property type="match status" value="1"/>
</dbReference>
<dbReference type="Pfam" id="PF08668">
    <property type="entry name" value="HDOD"/>
    <property type="match status" value="1"/>
</dbReference>
<dbReference type="InterPro" id="IPR035919">
    <property type="entry name" value="EAL_sf"/>
</dbReference>
<dbReference type="STRING" id="52560.SAMN04488082_10178"/>
<dbReference type="PANTHER" id="PTHR33525">
    <property type="match status" value="1"/>
</dbReference>
<dbReference type="Proteomes" id="UP000198635">
    <property type="component" value="Unassembled WGS sequence"/>
</dbReference>
<protein>
    <submittedName>
        <fullName evidence="2">EAL and modified HD-GYP domain-containing signal transduction protein</fullName>
    </submittedName>
</protein>
<dbReference type="EMBL" id="FORX01000001">
    <property type="protein sequence ID" value="SFJ00512.1"/>
    <property type="molecule type" value="Genomic_DNA"/>
</dbReference>
<dbReference type="SMART" id="SM00052">
    <property type="entry name" value="EAL"/>
    <property type="match status" value="1"/>
</dbReference>
<keyword evidence="3" id="KW-1185">Reference proteome</keyword>
<gene>
    <name evidence="2" type="ORF">SAMN04488082_10178</name>
</gene>